<evidence type="ECO:0000256" key="7">
    <source>
        <dbReference type="SAM" id="MobiDB-lite"/>
    </source>
</evidence>
<dbReference type="EC" id="6.3.2.2" evidence="5"/>
<dbReference type="InterPro" id="IPR017809">
    <property type="entry name" value="EgtA_Actinobacteria"/>
</dbReference>
<dbReference type="Gene3D" id="3.30.590.20">
    <property type="match status" value="1"/>
</dbReference>
<keyword evidence="1 5" id="KW-0436">Ligase</keyword>
<evidence type="ECO:0000313" key="9">
    <source>
        <dbReference type="Proteomes" id="UP001225605"/>
    </source>
</evidence>
<comment type="similarity">
    <text evidence="5 6">Belongs to the glutamate--cysteine ligase type 2 family. EgtA subfamily.</text>
</comment>
<evidence type="ECO:0000256" key="6">
    <source>
        <dbReference type="PIRNR" id="PIRNR017901"/>
    </source>
</evidence>
<name>A0ABU0WZJ2_9PSEU</name>
<comment type="pathway">
    <text evidence="5">Amino-acid biosynthesis; ergothioneine biosynthesis.</text>
</comment>
<dbReference type="PANTHER" id="PTHR34378">
    <property type="entry name" value="GLUTAMATE--CYSTEINE LIGASE, CHLOROPLASTIC"/>
    <property type="match status" value="1"/>
</dbReference>
<comment type="catalytic activity">
    <reaction evidence="4 5 6">
        <text>L-cysteine + L-glutamate + ATP = gamma-L-glutamyl-L-cysteine + ADP + phosphate + H(+)</text>
        <dbReference type="Rhea" id="RHEA:13285"/>
        <dbReference type="ChEBI" id="CHEBI:15378"/>
        <dbReference type="ChEBI" id="CHEBI:29985"/>
        <dbReference type="ChEBI" id="CHEBI:30616"/>
        <dbReference type="ChEBI" id="CHEBI:35235"/>
        <dbReference type="ChEBI" id="CHEBI:43474"/>
        <dbReference type="ChEBI" id="CHEBI:58173"/>
        <dbReference type="ChEBI" id="CHEBI:456216"/>
        <dbReference type="EC" id="6.3.2.2"/>
    </reaction>
</comment>
<evidence type="ECO:0000256" key="3">
    <source>
        <dbReference type="ARBA" id="ARBA00022840"/>
    </source>
</evidence>
<dbReference type="EMBL" id="NSDM01000006">
    <property type="protein sequence ID" value="MDQ2585290.1"/>
    <property type="molecule type" value="Genomic_DNA"/>
</dbReference>
<dbReference type="PIRSF" id="PIRSF017901">
    <property type="entry name" value="GCL"/>
    <property type="match status" value="1"/>
</dbReference>
<evidence type="ECO:0000256" key="2">
    <source>
        <dbReference type="ARBA" id="ARBA00022741"/>
    </source>
</evidence>
<evidence type="ECO:0000256" key="1">
    <source>
        <dbReference type="ARBA" id="ARBA00022598"/>
    </source>
</evidence>
<dbReference type="PANTHER" id="PTHR34378:SF1">
    <property type="entry name" value="GLUTAMATE--CYSTEINE LIGASE, CHLOROPLASTIC"/>
    <property type="match status" value="1"/>
</dbReference>
<evidence type="ECO:0000256" key="4">
    <source>
        <dbReference type="ARBA" id="ARBA00048819"/>
    </source>
</evidence>
<organism evidence="8 9">
    <name type="scientific">Saccharothrix yanglingensis</name>
    <dbReference type="NCBI Taxonomy" id="659496"/>
    <lineage>
        <taxon>Bacteria</taxon>
        <taxon>Bacillati</taxon>
        <taxon>Actinomycetota</taxon>
        <taxon>Actinomycetes</taxon>
        <taxon>Pseudonocardiales</taxon>
        <taxon>Pseudonocardiaceae</taxon>
        <taxon>Saccharothrix</taxon>
    </lineage>
</organism>
<sequence length="420" mass="45220">MTPLTAVRNTPAPGPAPAVFRDRAEAEAYVASVCFKHGPPRLLGVELEFTVHHADDPARPLDARTLASALGKHAPPTLVPDSPQRPLPSGTPLTVEPGGQVEISTPPRESLTDLLTVVAEDVTHLRELLEPAGLRLGQRGADPFRPPRRMLRVPRYAAMERAFAPLGPEGITMMCSTAGLQVCLDFGHAEDLPKRWAAVHALGPVLNALFANSPGVNGRRTDWASARMRTLYATDPVRTRPAAVCADPARAWARRVLDTPVIAIRRPGPDWAPPHPLTFADWVAGALDRPATRDDLDYHLTLQFPPVRPRGYLEVRYLDTPPDGGWLPPVVLMAALFSTPDTVDGVLAATETAAGRWLAAARYGLRDPVLARAARDVVDLGCAALCHTDLTDEQTAAIAAELHRTIDDKTGEDETGGGRS</sequence>
<reference evidence="8 9" key="1">
    <citation type="submission" date="2017-06" db="EMBL/GenBank/DDBJ databases">
        <title>Cultured bacterium strain Saccharothrix yanglingensis Hhs.015.</title>
        <authorList>
            <person name="Xia Y."/>
        </authorList>
    </citation>
    <scope>NUCLEOTIDE SEQUENCE [LARGE SCALE GENOMIC DNA]</scope>
    <source>
        <strain evidence="8 9">Hhs.015</strain>
    </source>
</reference>
<dbReference type="InterPro" id="IPR035434">
    <property type="entry name" value="GCL_bact_plant"/>
</dbReference>
<comment type="function">
    <text evidence="5">Catalyzes the synthesis of gamma-glutamylcysteine (gamma-GC). This compound is used as substrate for the biosynthesis of the low-molecular thiol compound ergothioneine.</text>
</comment>
<keyword evidence="3 5" id="KW-0067">ATP-binding</keyword>
<comment type="caution">
    <text evidence="8">The sequence shown here is derived from an EMBL/GenBank/DDBJ whole genome shotgun (WGS) entry which is preliminary data.</text>
</comment>
<accession>A0ABU0WZJ2</accession>
<keyword evidence="9" id="KW-1185">Reference proteome</keyword>
<dbReference type="SUPFAM" id="SSF55931">
    <property type="entry name" value="Glutamine synthetase/guanido kinase"/>
    <property type="match status" value="1"/>
</dbReference>
<proteinExistence type="inferred from homology"/>
<evidence type="ECO:0000313" key="8">
    <source>
        <dbReference type="EMBL" id="MDQ2585290.1"/>
    </source>
</evidence>
<keyword evidence="2 5" id="KW-0547">Nucleotide-binding</keyword>
<feature type="region of interest" description="Disordered" evidence="7">
    <location>
        <begin position="72"/>
        <end position="107"/>
    </location>
</feature>
<evidence type="ECO:0000256" key="5">
    <source>
        <dbReference type="HAMAP-Rule" id="MF_02034"/>
    </source>
</evidence>
<protein>
    <recommendedName>
        <fullName evidence="5">Glutamate--cysteine ligase EgtA</fullName>
        <ecNumber evidence="5">6.3.2.2</ecNumber>
    </recommendedName>
    <alternativeName>
        <fullName evidence="5">Gamma-glutamylcysteine synthase</fullName>
        <shortName evidence="5">GCS</shortName>
        <shortName evidence="5">Gamma-ECS</shortName>
    </alternativeName>
</protein>
<dbReference type="HAMAP" id="MF_02034">
    <property type="entry name" value="EgtA"/>
    <property type="match status" value="1"/>
</dbReference>
<dbReference type="InterPro" id="IPR014746">
    <property type="entry name" value="Gln_synth/guanido_kin_cat_dom"/>
</dbReference>
<dbReference type="Pfam" id="PF04107">
    <property type="entry name" value="GCS2"/>
    <property type="match status" value="1"/>
</dbReference>
<gene>
    <name evidence="5" type="primary">egtA</name>
    <name evidence="8" type="ORF">CKY47_15150</name>
</gene>
<dbReference type="InterPro" id="IPR006336">
    <property type="entry name" value="GCS2"/>
</dbReference>
<dbReference type="Proteomes" id="UP001225605">
    <property type="component" value="Unassembled WGS sequence"/>
</dbReference>
<dbReference type="GO" id="GO:0016874">
    <property type="term" value="F:ligase activity"/>
    <property type="evidence" value="ECO:0007669"/>
    <property type="project" value="UniProtKB-KW"/>
</dbReference>